<comment type="caution">
    <text evidence="12">The sequence shown here is derived from an EMBL/GenBank/DDBJ whole genome shotgun (WGS) entry which is preliminary data.</text>
</comment>
<dbReference type="CDD" id="cd07969">
    <property type="entry name" value="OBF_DNA_ligase_I"/>
    <property type="match status" value="1"/>
</dbReference>
<dbReference type="GO" id="GO:0003910">
    <property type="term" value="F:DNA ligase (ATP) activity"/>
    <property type="evidence" value="ECO:0007669"/>
    <property type="project" value="InterPro"/>
</dbReference>
<dbReference type="AlphaFoldDB" id="A0A1R3KX95"/>
<dbReference type="InterPro" id="IPR012310">
    <property type="entry name" value="DNA_ligase_ATP-dep_cent"/>
</dbReference>
<dbReference type="Pfam" id="PF04675">
    <property type="entry name" value="DNA_ligase_A_N"/>
    <property type="match status" value="1"/>
</dbReference>
<dbReference type="SUPFAM" id="SSF50249">
    <property type="entry name" value="Nucleic acid-binding proteins"/>
    <property type="match status" value="1"/>
</dbReference>
<dbReference type="GO" id="GO:0005634">
    <property type="term" value="C:nucleus"/>
    <property type="evidence" value="ECO:0007669"/>
    <property type="project" value="TreeGrafter"/>
</dbReference>
<dbReference type="GO" id="GO:0006273">
    <property type="term" value="P:lagging strand elongation"/>
    <property type="evidence" value="ECO:0007669"/>
    <property type="project" value="TreeGrafter"/>
</dbReference>
<protein>
    <recommendedName>
        <fullName evidence="11">ATP-dependent DNA ligase family profile domain-containing protein</fullName>
    </recommendedName>
</protein>
<keyword evidence="10" id="KW-0131">Cell cycle</keyword>
<evidence type="ECO:0000313" key="13">
    <source>
        <dbReference type="Proteomes" id="UP000188268"/>
    </source>
</evidence>
<gene>
    <name evidence="12" type="ORF">CCACVL1_00305</name>
</gene>
<name>A0A1R3KX95_COCAP</name>
<dbReference type="PROSITE" id="PS50160">
    <property type="entry name" value="DNA_LIGASE_A3"/>
    <property type="match status" value="1"/>
</dbReference>
<dbReference type="Gene3D" id="2.40.50.140">
    <property type="entry name" value="Nucleic acid-binding proteins"/>
    <property type="match status" value="1"/>
</dbReference>
<keyword evidence="2" id="KW-0436">Ligase</keyword>
<keyword evidence="4" id="KW-0235">DNA replication</keyword>
<dbReference type="PANTHER" id="PTHR45674">
    <property type="entry name" value="DNA LIGASE 1/3 FAMILY MEMBER"/>
    <property type="match status" value="1"/>
</dbReference>
<evidence type="ECO:0000256" key="3">
    <source>
        <dbReference type="ARBA" id="ARBA00022618"/>
    </source>
</evidence>
<dbReference type="EMBL" id="AWWV01000939">
    <property type="protein sequence ID" value="OMP11734.1"/>
    <property type="molecule type" value="Genomic_DNA"/>
</dbReference>
<evidence type="ECO:0000256" key="10">
    <source>
        <dbReference type="ARBA" id="ARBA00023306"/>
    </source>
</evidence>
<keyword evidence="9" id="KW-0234">DNA repair</keyword>
<dbReference type="PANTHER" id="PTHR45674:SF4">
    <property type="entry name" value="DNA LIGASE 1"/>
    <property type="match status" value="1"/>
</dbReference>
<dbReference type="GO" id="GO:0003677">
    <property type="term" value="F:DNA binding"/>
    <property type="evidence" value="ECO:0007669"/>
    <property type="project" value="InterPro"/>
</dbReference>
<sequence length="435" mass="48653">MVPCWGDKNRVPFMFLCQVFDLISEKASQEIINNIACNMLRIVMETNPDDLIPMVHLSANKIVETGSDSDLGVDESLIIKLLAETYGITEKRVKDKKKTSGDLGKTAENLRSCSSQYVMYKPQPLTVAKVFDTFQIIAKLTGKDSEKKKINCIKPVIIAAGGCQLKYIIWFLLQKSKRIGFGDQTILEALGHAAVYHKNPDPKSVDSCLKLKASNIVKRAISICPVYSKLINVILNGGVWEIPKECGLTVGVPVNGSLERRCEGLIIKDFDGLYEPDIDYIEGVRDSLDLVPIAAYYGKCEGVYGSFLMACYDRANGKYESICKLGIGFTEPKLKEIHSRFQSKVITEPKPDYLYDAVAFNPDVWFETSEVWVVNVRGFTISSDYCAAIGMVKHDKGLSARFPRFIREGDKDPDQATSSEQIAEMYKEQFPKLTQ</sequence>
<dbReference type="InterPro" id="IPR036599">
    <property type="entry name" value="DNA_ligase_N_sf"/>
</dbReference>
<dbReference type="Gramene" id="OMP11734">
    <property type="protein sequence ID" value="OMP11734"/>
    <property type="gene ID" value="CCACVL1_00305"/>
</dbReference>
<dbReference type="SUPFAM" id="SSF117018">
    <property type="entry name" value="ATP-dependent DNA ligase DNA-binding domain"/>
    <property type="match status" value="1"/>
</dbReference>
<evidence type="ECO:0000256" key="2">
    <source>
        <dbReference type="ARBA" id="ARBA00022598"/>
    </source>
</evidence>
<evidence type="ECO:0000256" key="6">
    <source>
        <dbReference type="ARBA" id="ARBA00022763"/>
    </source>
</evidence>
<keyword evidence="3" id="KW-0132">Cell division</keyword>
<reference evidence="12 13" key="1">
    <citation type="submission" date="2013-09" db="EMBL/GenBank/DDBJ databases">
        <title>Corchorus capsularis genome sequencing.</title>
        <authorList>
            <person name="Alam M."/>
            <person name="Haque M.S."/>
            <person name="Islam M.S."/>
            <person name="Emdad E.M."/>
            <person name="Islam M.M."/>
            <person name="Ahmed B."/>
            <person name="Halim A."/>
            <person name="Hossen Q.M.M."/>
            <person name="Hossain M.Z."/>
            <person name="Ahmed R."/>
            <person name="Khan M.M."/>
            <person name="Islam R."/>
            <person name="Rashid M.M."/>
            <person name="Khan S.A."/>
            <person name="Rahman M.S."/>
            <person name="Alam M."/>
        </authorList>
    </citation>
    <scope>NUCLEOTIDE SEQUENCE [LARGE SCALE GENOMIC DNA]</scope>
    <source>
        <strain evidence="13">cv. CVL-1</strain>
        <tissue evidence="12">Whole seedling</tissue>
    </source>
</reference>
<accession>A0A1R3KX95</accession>
<evidence type="ECO:0000256" key="8">
    <source>
        <dbReference type="ARBA" id="ARBA00023172"/>
    </source>
</evidence>
<keyword evidence="6" id="KW-0227">DNA damage</keyword>
<dbReference type="OrthoDB" id="206088at2759"/>
<dbReference type="InterPro" id="IPR012340">
    <property type="entry name" value="NA-bd_OB-fold"/>
</dbReference>
<proteinExistence type="inferred from homology"/>
<dbReference type="GO" id="GO:0051301">
    <property type="term" value="P:cell division"/>
    <property type="evidence" value="ECO:0007669"/>
    <property type="project" value="UniProtKB-KW"/>
</dbReference>
<dbReference type="Proteomes" id="UP000188268">
    <property type="component" value="Unassembled WGS sequence"/>
</dbReference>
<feature type="domain" description="ATP-dependent DNA ligase family profile" evidence="11">
    <location>
        <begin position="257"/>
        <end position="313"/>
    </location>
</feature>
<dbReference type="STRING" id="210143.A0A1R3KX95"/>
<evidence type="ECO:0000256" key="5">
    <source>
        <dbReference type="ARBA" id="ARBA00022741"/>
    </source>
</evidence>
<dbReference type="InterPro" id="IPR012309">
    <property type="entry name" value="DNA_ligase_ATP-dep_C"/>
</dbReference>
<dbReference type="GO" id="GO:0005739">
    <property type="term" value="C:mitochondrion"/>
    <property type="evidence" value="ECO:0007669"/>
    <property type="project" value="TreeGrafter"/>
</dbReference>
<organism evidence="12 13">
    <name type="scientific">Corchorus capsularis</name>
    <name type="common">Jute</name>
    <dbReference type="NCBI Taxonomy" id="210143"/>
    <lineage>
        <taxon>Eukaryota</taxon>
        <taxon>Viridiplantae</taxon>
        <taxon>Streptophyta</taxon>
        <taxon>Embryophyta</taxon>
        <taxon>Tracheophyta</taxon>
        <taxon>Spermatophyta</taxon>
        <taxon>Magnoliopsida</taxon>
        <taxon>eudicotyledons</taxon>
        <taxon>Gunneridae</taxon>
        <taxon>Pentapetalae</taxon>
        <taxon>rosids</taxon>
        <taxon>malvids</taxon>
        <taxon>Malvales</taxon>
        <taxon>Malvaceae</taxon>
        <taxon>Grewioideae</taxon>
        <taxon>Apeibeae</taxon>
        <taxon>Corchorus</taxon>
    </lineage>
</organism>
<evidence type="ECO:0000256" key="9">
    <source>
        <dbReference type="ARBA" id="ARBA00023204"/>
    </source>
</evidence>
<dbReference type="GO" id="GO:0005524">
    <property type="term" value="F:ATP binding"/>
    <property type="evidence" value="ECO:0007669"/>
    <property type="project" value="UniProtKB-KW"/>
</dbReference>
<dbReference type="Pfam" id="PF04679">
    <property type="entry name" value="DNA_ligase_A_C"/>
    <property type="match status" value="1"/>
</dbReference>
<dbReference type="FunFam" id="2.40.50.140:FF:000062">
    <property type="entry name" value="DNA ligase"/>
    <property type="match status" value="1"/>
</dbReference>
<keyword evidence="13" id="KW-1185">Reference proteome</keyword>
<evidence type="ECO:0000256" key="4">
    <source>
        <dbReference type="ARBA" id="ARBA00022705"/>
    </source>
</evidence>
<evidence type="ECO:0000259" key="11">
    <source>
        <dbReference type="PROSITE" id="PS50160"/>
    </source>
</evidence>
<dbReference type="GO" id="GO:0006310">
    <property type="term" value="P:DNA recombination"/>
    <property type="evidence" value="ECO:0007669"/>
    <property type="project" value="UniProtKB-KW"/>
</dbReference>
<keyword evidence="7" id="KW-0067">ATP-binding</keyword>
<dbReference type="InterPro" id="IPR050191">
    <property type="entry name" value="ATP-dep_DNA_ligase"/>
</dbReference>
<comment type="similarity">
    <text evidence="1">Belongs to the ATP-dependent DNA ligase family.</text>
</comment>
<evidence type="ECO:0000256" key="7">
    <source>
        <dbReference type="ARBA" id="ARBA00022840"/>
    </source>
</evidence>
<dbReference type="GO" id="GO:0006281">
    <property type="term" value="P:DNA repair"/>
    <property type="evidence" value="ECO:0007669"/>
    <property type="project" value="UniProtKB-KW"/>
</dbReference>
<keyword evidence="8" id="KW-0233">DNA recombination</keyword>
<keyword evidence="5" id="KW-0547">Nucleotide-binding</keyword>
<evidence type="ECO:0000256" key="1">
    <source>
        <dbReference type="ARBA" id="ARBA00007572"/>
    </source>
</evidence>
<evidence type="ECO:0000313" key="12">
    <source>
        <dbReference type="EMBL" id="OMP11734.1"/>
    </source>
</evidence>
<dbReference type="Gene3D" id="1.10.3260.10">
    <property type="entry name" value="DNA ligase, ATP-dependent, N-terminal domain"/>
    <property type="match status" value="1"/>
</dbReference>
<dbReference type="InterPro" id="IPR012308">
    <property type="entry name" value="DNA_ligase_ATP-dep_N"/>
</dbReference>